<keyword evidence="1" id="KW-0472">Membrane</keyword>
<feature type="domain" description="DUF7575" evidence="3">
    <location>
        <begin position="106"/>
        <end position="132"/>
    </location>
</feature>
<name>A0A8J7Y9F9_9EURY</name>
<feature type="transmembrane region" description="Helical" evidence="1">
    <location>
        <begin position="33"/>
        <end position="52"/>
    </location>
</feature>
<evidence type="ECO:0000256" key="1">
    <source>
        <dbReference type="SAM" id="Phobius"/>
    </source>
</evidence>
<keyword evidence="1" id="KW-1133">Transmembrane helix</keyword>
<evidence type="ECO:0000313" key="5">
    <source>
        <dbReference type="Proteomes" id="UP000766550"/>
    </source>
</evidence>
<accession>A0A8J7Y9F9</accession>
<dbReference type="EMBL" id="JAHQXF010000001">
    <property type="protein sequence ID" value="MBV0923704.1"/>
    <property type="molecule type" value="Genomic_DNA"/>
</dbReference>
<reference evidence="4 5" key="1">
    <citation type="submission" date="2021-06" db="EMBL/GenBank/DDBJ databases">
        <title>New haloarchaea isolates fom saline soil.</title>
        <authorList>
            <person name="Duran-Viseras A."/>
            <person name="Sanchez-Porro C.S."/>
            <person name="Ventosa A."/>
        </authorList>
    </citation>
    <scope>NUCLEOTIDE SEQUENCE [LARGE SCALE GENOMIC DNA]</scope>
    <source>
        <strain evidence="4 5">JCM 183640</strain>
    </source>
</reference>
<keyword evidence="5" id="KW-1185">Reference proteome</keyword>
<evidence type="ECO:0000259" key="3">
    <source>
        <dbReference type="Pfam" id="PF24460"/>
    </source>
</evidence>
<gene>
    <name evidence="4" type="ORF">KTS45_05765</name>
</gene>
<evidence type="ECO:0000313" key="4">
    <source>
        <dbReference type="EMBL" id="MBV0923704.1"/>
    </source>
</evidence>
<sequence>MAETGRKRPWLAAVLAFLYPGLGHVYLREWLRAVLWFGLVYSTTALLIDGNAMAPLQNGFTLDNLLAAAQNVPLEASVAVLAITALNMVDAYWMATRGNVTTEVLEGTKCPNCGKELDDDIEFCHWCTTELDQYRTEADAEAEQ</sequence>
<dbReference type="OrthoDB" id="204947at2157"/>
<feature type="domain" description="DUF6677" evidence="2">
    <location>
        <begin position="11"/>
        <end position="83"/>
    </location>
</feature>
<dbReference type="InterPro" id="IPR055997">
    <property type="entry name" value="DUF7575"/>
</dbReference>
<proteinExistence type="predicted"/>
<dbReference type="Pfam" id="PF20382">
    <property type="entry name" value="DUF6677"/>
    <property type="match status" value="1"/>
</dbReference>
<protein>
    <submittedName>
        <fullName evidence="4">Zinc ribbon domain-containing protein</fullName>
    </submittedName>
</protein>
<dbReference type="InterPro" id="IPR046499">
    <property type="entry name" value="DUF6677"/>
</dbReference>
<dbReference type="AlphaFoldDB" id="A0A8J7Y9F9"/>
<evidence type="ECO:0000259" key="2">
    <source>
        <dbReference type="Pfam" id="PF20382"/>
    </source>
</evidence>
<comment type="caution">
    <text evidence="4">The sequence shown here is derived from an EMBL/GenBank/DDBJ whole genome shotgun (WGS) entry which is preliminary data.</text>
</comment>
<organism evidence="4 5">
    <name type="scientific">Haloarcula limicola</name>
    <dbReference type="NCBI Taxonomy" id="1429915"/>
    <lineage>
        <taxon>Archaea</taxon>
        <taxon>Methanobacteriati</taxon>
        <taxon>Methanobacteriota</taxon>
        <taxon>Stenosarchaea group</taxon>
        <taxon>Halobacteria</taxon>
        <taxon>Halobacteriales</taxon>
        <taxon>Haloarculaceae</taxon>
        <taxon>Haloarcula</taxon>
    </lineage>
</organism>
<dbReference type="Pfam" id="PF24460">
    <property type="entry name" value="DUF7575"/>
    <property type="match status" value="1"/>
</dbReference>
<keyword evidence="1" id="KW-0812">Transmembrane</keyword>
<dbReference type="Proteomes" id="UP000766550">
    <property type="component" value="Unassembled WGS sequence"/>
</dbReference>
<dbReference type="RefSeq" id="WP_162316814.1">
    <property type="nucleotide sequence ID" value="NZ_JAHQXF010000001.1"/>
</dbReference>